<organism evidence="1 2">
    <name type="scientific">Brachionus plicatilis</name>
    <name type="common">Marine rotifer</name>
    <name type="synonym">Brachionus muelleri</name>
    <dbReference type="NCBI Taxonomy" id="10195"/>
    <lineage>
        <taxon>Eukaryota</taxon>
        <taxon>Metazoa</taxon>
        <taxon>Spiralia</taxon>
        <taxon>Gnathifera</taxon>
        <taxon>Rotifera</taxon>
        <taxon>Eurotatoria</taxon>
        <taxon>Monogononta</taxon>
        <taxon>Pseudotrocha</taxon>
        <taxon>Ploima</taxon>
        <taxon>Brachionidae</taxon>
        <taxon>Brachionus</taxon>
    </lineage>
</organism>
<evidence type="ECO:0000313" key="2">
    <source>
        <dbReference type="Proteomes" id="UP000276133"/>
    </source>
</evidence>
<protein>
    <submittedName>
        <fullName evidence="1">Uncharacterized protein</fullName>
    </submittedName>
</protein>
<evidence type="ECO:0000313" key="1">
    <source>
        <dbReference type="EMBL" id="RNA39168.1"/>
    </source>
</evidence>
<dbReference type="Proteomes" id="UP000276133">
    <property type="component" value="Unassembled WGS sequence"/>
</dbReference>
<dbReference type="EMBL" id="REGN01000778">
    <property type="protein sequence ID" value="RNA39168.1"/>
    <property type="molecule type" value="Genomic_DNA"/>
</dbReference>
<name>A0A3M7SUB8_BRAPC</name>
<reference evidence="1 2" key="1">
    <citation type="journal article" date="2018" name="Sci. Rep.">
        <title>Genomic signatures of local adaptation to the degree of environmental predictability in rotifers.</title>
        <authorList>
            <person name="Franch-Gras L."/>
            <person name="Hahn C."/>
            <person name="Garcia-Roger E.M."/>
            <person name="Carmona M.J."/>
            <person name="Serra M."/>
            <person name="Gomez A."/>
        </authorList>
    </citation>
    <scope>NUCLEOTIDE SEQUENCE [LARGE SCALE GENOMIC DNA]</scope>
    <source>
        <strain evidence="1">HYR1</strain>
    </source>
</reference>
<comment type="caution">
    <text evidence="1">The sequence shown here is derived from an EMBL/GenBank/DDBJ whole genome shotgun (WGS) entry which is preliminary data.</text>
</comment>
<keyword evidence="2" id="KW-1185">Reference proteome</keyword>
<gene>
    <name evidence="1" type="ORF">BpHYR1_016323</name>
</gene>
<dbReference type="AlphaFoldDB" id="A0A3M7SUB8"/>
<proteinExistence type="predicted"/>
<accession>A0A3M7SUB8</accession>
<sequence>MFLLLRLIDYGRKLLCLIFLFIEENYFRHTKHNNNYHIDLHILNRLHIVRRISSKLNFNKNIFFQSPKAKAAALPLSSTLLRANIRKERILHIRSEAPSAQNRKTEEKKEDKTFDRSRFLLVLYVEDLAYNVNFLII</sequence>